<dbReference type="KEGG" id="clg:Calag_1186"/>
<protein>
    <recommendedName>
        <fullName evidence="3">DUF447 family protein</fullName>
    </recommendedName>
</protein>
<dbReference type="RefSeq" id="WP_015232803.1">
    <property type="nucleotide sequence ID" value="NC_019791.1"/>
</dbReference>
<dbReference type="InParanoid" id="L0AAJ7"/>
<dbReference type="GeneID" id="14212446"/>
<proteinExistence type="predicted"/>
<name>L0AAJ7_CALLD</name>
<evidence type="ECO:0000313" key="2">
    <source>
        <dbReference type="Proteomes" id="UP000010469"/>
    </source>
</evidence>
<gene>
    <name evidence="1" type="ordered locus">Calag_1186</name>
</gene>
<dbReference type="eggNOG" id="arCOG04458">
    <property type="taxonomic scope" value="Archaea"/>
</dbReference>
<dbReference type="SUPFAM" id="SSF50475">
    <property type="entry name" value="FMN-binding split barrel"/>
    <property type="match status" value="1"/>
</dbReference>
<evidence type="ECO:0000313" key="1">
    <source>
        <dbReference type="EMBL" id="AFZ70906.1"/>
    </source>
</evidence>
<dbReference type="AlphaFoldDB" id="L0AAJ7"/>
<sequence>MLKNIYYEFIAFTCNTRYSMPIGILFKDKPKFYVYKTTRLSKILNDKSLIYLLSPNDPLIYLKSLDHEIENEIKYVNGCPDLDNMGSVYLCYSRFLREDENGIEFECEKFEKIKGENLPYTRVYGCLVEMLILLTKIEANVIEDWFLDYAKGLKWCVERASKMDEKYVRISNEIFKRIERHFK</sequence>
<dbReference type="STRING" id="1056495.Calag_1186"/>
<dbReference type="Gene3D" id="2.30.110.10">
    <property type="entry name" value="Electron Transport, Fmn-binding Protein, Chain A"/>
    <property type="match status" value="1"/>
</dbReference>
<dbReference type="HOGENOM" id="CLU_1472020_0_0_2"/>
<organism evidence="1 2">
    <name type="scientific">Caldisphaera lagunensis (strain DSM 15908 / JCM 11604 / ANMR 0165 / IC-154)</name>
    <dbReference type="NCBI Taxonomy" id="1056495"/>
    <lineage>
        <taxon>Archaea</taxon>
        <taxon>Thermoproteota</taxon>
        <taxon>Thermoprotei</taxon>
        <taxon>Acidilobales</taxon>
        <taxon>Caldisphaeraceae</taxon>
        <taxon>Caldisphaera</taxon>
    </lineage>
</organism>
<evidence type="ECO:0008006" key="3">
    <source>
        <dbReference type="Google" id="ProtNLM"/>
    </source>
</evidence>
<dbReference type="InterPro" id="IPR012349">
    <property type="entry name" value="Split_barrel_FMN-bd"/>
</dbReference>
<dbReference type="EMBL" id="CP003378">
    <property type="protein sequence ID" value="AFZ70906.1"/>
    <property type="molecule type" value="Genomic_DNA"/>
</dbReference>
<accession>L0AAJ7</accession>
<dbReference type="Gene3D" id="1.20.58.290">
    <property type="entry name" value="Hypothetical membrane protein ta0354_69_121"/>
    <property type="match status" value="1"/>
</dbReference>
<dbReference type="OrthoDB" id="46046at2157"/>
<reference evidence="2" key="1">
    <citation type="submission" date="2012-03" db="EMBL/GenBank/DDBJ databases">
        <title>Complete genome of Caldisphaera lagunensis DSM 15908.</title>
        <authorList>
            <person name="Lucas S."/>
            <person name="Copeland A."/>
            <person name="Lapidus A."/>
            <person name="Glavina del Rio T."/>
            <person name="Dalin E."/>
            <person name="Tice H."/>
            <person name="Bruce D."/>
            <person name="Goodwin L."/>
            <person name="Pitluck S."/>
            <person name="Peters L."/>
            <person name="Mikhailova N."/>
            <person name="Teshima H."/>
            <person name="Kyrpides N."/>
            <person name="Mavromatis K."/>
            <person name="Ivanova N."/>
            <person name="Brettin T."/>
            <person name="Detter J.C."/>
            <person name="Han C."/>
            <person name="Larimer F."/>
            <person name="Land M."/>
            <person name="Hauser L."/>
            <person name="Markowitz V."/>
            <person name="Cheng J.-F."/>
            <person name="Hugenholtz P."/>
            <person name="Woyke T."/>
            <person name="Wu D."/>
            <person name="Spring S."/>
            <person name="Schroeder M."/>
            <person name="Brambilla E."/>
            <person name="Klenk H.-P."/>
            <person name="Eisen J.A."/>
        </authorList>
    </citation>
    <scope>NUCLEOTIDE SEQUENCE [LARGE SCALE GENOMIC DNA]</scope>
    <source>
        <strain evidence="2">DSM 15908 / JCM 11604 / IC-154</strain>
    </source>
</reference>
<keyword evidence="2" id="KW-1185">Reference proteome</keyword>
<dbReference type="Proteomes" id="UP000010469">
    <property type="component" value="Chromosome"/>
</dbReference>